<dbReference type="GeneID" id="90541863"/>
<keyword evidence="7" id="KW-1185">Reference proteome</keyword>
<keyword evidence="4" id="KW-0804">Transcription</keyword>
<dbReference type="InterPro" id="IPR036898">
    <property type="entry name" value="RNA_pol_Rpb7-like_N_sf"/>
</dbReference>
<name>A0AAX4JDF6_9MICR</name>
<dbReference type="GO" id="GO:0006384">
    <property type="term" value="P:transcription initiation at RNA polymerase III promoter"/>
    <property type="evidence" value="ECO:0007669"/>
    <property type="project" value="TreeGrafter"/>
</dbReference>
<dbReference type="Gene3D" id="3.30.1490.120">
    <property type="entry name" value="RNA polymerase Rpb7-like, N-terminal domain"/>
    <property type="match status" value="1"/>
</dbReference>
<dbReference type="KEGG" id="vnx:VNE69_07107"/>
<keyword evidence="3 6" id="KW-0240">DNA-directed RNA polymerase</keyword>
<dbReference type="InterPro" id="IPR045113">
    <property type="entry name" value="Rpb7-like"/>
</dbReference>
<dbReference type="InterPro" id="IPR012340">
    <property type="entry name" value="NA-bd_OB-fold"/>
</dbReference>
<comment type="subcellular location">
    <subcellularLocation>
        <location evidence="1">Nucleus</location>
    </subcellularLocation>
</comment>
<gene>
    <name evidence="6" type="ORF">VNE69_07107</name>
</gene>
<evidence type="ECO:0000313" key="7">
    <source>
        <dbReference type="Proteomes" id="UP001334084"/>
    </source>
</evidence>
<dbReference type="GO" id="GO:0005666">
    <property type="term" value="C:RNA polymerase III complex"/>
    <property type="evidence" value="ECO:0007669"/>
    <property type="project" value="TreeGrafter"/>
</dbReference>
<dbReference type="EMBL" id="CP142732">
    <property type="protein sequence ID" value="WUR04038.1"/>
    <property type="molecule type" value="Genomic_DNA"/>
</dbReference>
<dbReference type="InterPro" id="IPR003029">
    <property type="entry name" value="S1_domain"/>
</dbReference>
<dbReference type="GO" id="GO:0003676">
    <property type="term" value="F:nucleic acid binding"/>
    <property type="evidence" value="ECO:0007669"/>
    <property type="project" value="InterPro"/>
</dbReference>
<evidence type="ECO:0000256" key="2">
    <source>
        <dbReference type="ARBA" id="ARBA00009307"/>
    </source>
</evidence>
<comment type="similarity">
    <text evidence="2">Belongs to the eukaryotic RPB7/RPC8 RNA polymerase subunit family.</text>
</comment>
<dbReference type="PROSITE" id="PS50126">
    <property type="entry name" value="S1"/>
    <property type="match status" value="1"/>
</dbReference>
<dbReference type="PANTHER" id="PTHR12709">
    <property type="entry name" value="DNA-DIRECTED RNA POLYMERASE II, III"/>
    <property type="match status" value="1"/>
</dbReference>
<organism evidence="6 7">
    <name type="scientific">Vairimorpha necatrix</name>
    <dbReference type="NCBI Taxonomy" id="6039"/>
    <lineage>
        <taxon>Eukaryota</taxon>
        <taxon>Fungi</taxon>
        <taxon>Fungi incertae sedis</taxon>
        <taxon>Microsporidia</taxon>
        <taxon>Nosematidae</taxon>
        <taxon>Vairimorpha</taxon>
    </lineage>
</organism>
<dbReference type="SMART" id="SM00316">
    <property type="entry name" value="S1"/>
    <property type="match status" value="1"/>
</dbReference>
<dbReference type="SUPFAM" id="SSF50249">
    <property type="entry name" value="Nucleic acid-binding proteins"/>
    <property type="match status" value="1"/>
</dbReference>
<accession>A0AAX4JDF6</accession>
<dbReference type="Pfam" id="PF08292">
    <property type="entry name" value="RNA_pol_Rbc25"/>
    <property type="match status" value="1"/>
</dbReference>
<evidence type="ECO:0000256" key="3">
    <source>
        <dbReference type="ARBA" id="ARBA00022478"/>
    </source>
</evidence>
<reference evidence="6" key="1">
    <citation type="journal article" date="2024" name="BMC Genomics">
        <title>Functional annotation of a divergent genome using sequence and structure-based similarity.</title>
        <authorList>
            <person name="Svedberg D."/>
            <person name="Winiger R.R."/>
            <person name="Berg A."/>
            <person name="Sharma H."/>
            <person name="Tellgren-Roth C."/>
            <person name="Debrunner-Vossbrinck B.A."/>
            <person name="Vossbrinck C.R."/>
            <person name="Barandun J."/>
        </authorList>
    </citation>
    <scope>NUCLEOTIDE SEQUENCE</scope>
    <source>
        <strain evidence="6">Illinois isolate</strain>
    </source>
</reference>
<dbReference type="SUPFAM" id="SSF88798">
    <property type="entry name" value="N-terminal, heterodimerisation domain of RBP7 (RpoE)"/>
    <property type="match status" value="1"/>
</dbReference>
<evidence type="ECO:0000256" key="4">
    <source>
        <dbReference type="ARBA" id="ARBA00023163"/>
    </source>
</evidence>
<dbReference type="AlphaFoldDB" id="A0AAX4JDF6"/>
<dbReference type="RefSeq" id="XP_065330183.1">
    <property type="nucleotide sequence ID" value="XM_065474111.1"/>
</dbReference>
<dbReference type="PANTHER" id="PTHR12709:SF1">
    <property type="entry name" value="DNA-DIRECTED RNA POLYMERASE III SUBUNIT RPC8"/>
    <property type="match status" value="1"/>
</dbReference>
<dbReference type="Gene3D" id="2.40.50.140">
    <property type="entry name" value="Nucleic acid-binding proteins"/>
    <property type="match status" value="1"/>
</dbReference>
<sequence length="176" mass="21228">MFVESKLEDSLKIYFSSKTDKSIQNILTLKYRNKFVPEVGLGIFIKNNYQILEKKCVEDYILYKIHFNIIFYRFLRDEILEGTVFLQNETGLFISIFFYDKIYVPIENLPDNSEITYIYDEKKNKKLSWVWNYKNNRFFIKTGEKIKFKVIKYDEENKIMLASLNESGLGPLTWWE</sequence>
<evidence type="ECO:0000256" key="1">
    <source>
        <dbReference type="ARBA" id="ARBA00004123"/>
    </source>
</evidence>
<dbReference type="Proteomes" id="UP001334084">
    <property type="component" value="Chromosome 7"/>
</dbReference>
<evidence type="ECO:0000313" key="6">
    <source>
        <dbReference type="EMBL" id="WUR04038.1"/>
    </source>
</evidence>
<feature type="domain" description="S1 motif" evidence="5">
    <location>
        <begin position="77"/>
        <end position="165"/>
    </location>
</feature>
<proteinExistence type="inferred from homology"/>
<dbReference type="InterPro" id="IPR013238">
    <property type="entry name" value="RNA_pol_III_Rbc25"/>
</dbReference>
<protein>
    <submittedName>
        <fullName evidence="6">DNA-directed RNA polymerase III subunit</fullName>
    </submittedName>
</protein>
<evidence type="ECO:0000259" key="5">
    <source>
        <dbReference type="PROSITE" id="PS50126"/>
    </source>
</evidence>